<dbReference type="PROSITE" id="PS50157">
    <property type="entry name" value="ZINC_FINGER_C2H2_2"/>
    <property type="match status" value="2"/>
</dbReference>
<feature type="region of interest" description="Disordered" evidence="10">
    <location>
        <begin position="889"/>
        <end position="1158"/>
    </location>
</feature>
<dbReference type="RefSeq" id="XP_031025375.1">
    <property type="nucleotide sequence ID" value="XM_031168708.1"/>
</dbReference>
<feature type="compositionally biased region" description="Low complexity" evidence="10">
    <location>
        <begin position="1005"/>
        <end position="1054"/>
    </location>
</feature>
<dbReference type="SUPFAM" id="SSF50978">
    <property type="entry name" value="WD40 repeat-like"/>
    <property type="match status" value="1"/>
</dbReference>
<feature type="compositionally biased region" description="Polar residues" evidence="10">
    <location>
        <begin position="572"/>
        <end position="581"/>
    </location>
</feature>
<dbReference type="PROSITE" id="PS50082">
    <property type="entry name" value="WD_REPEATS_2"/>
    <property type="match status" value="7"/>
</dbReference>
<dbReference type="InterPro" id="IPR036236">
    <property type="entry name" value="Znf_C2H2_sf"/>
</dbReference>
<feature type="repeat" description="WD" evidence="9">
    <location>
        <begin position="157"/>
        <end position="189"/>
    </location>
</feature>
<feature type="compositionally biased region" description="Low complexity" evidence="10">
    <location>
        <begin position="545"/>
        <end position="560"/>
    </location>
</feature>
<evidence type="ECO:0000313" key="12">
    <source>
        <dbReference type="EMBL" id="TPX34697.1"/>
    </source>
</evidence>
<dbReference type="Gene3D" id="3.30.160.60">
    <property type="entry name" value="Classic Zinc Finger"/>
    <property type="match status" value="1"/>
</dbReference>
<feature type="compositionally biased region" description="Low complexity" evidence="10">
    <location>
        <begin position="487"/>
        <end position="538"/>
    </location>
</feature>
<feature type="compositionally biased region" description="Polar residues" evidence="10">
    <location>
        <begin position="958"/>
        <end position="970"/>
    </location>
</feature>
<evidence type="ECO:0000256" key="4">
    <source>
        <dbReference type="ARBA" id="ARBA00022737"/>
    </source>
</evidence>
<dbReference type="InterPro" id="IPR045245">
    <property type="entry name" value="Pfs2-like"/>
</dbReference>
<dbReference type="FunFam" id="2.130.10.10:FF:000077">
    <property type="entry name" value="WD repeat domain 33"/>
    <property type="match status" value="1"/>
</dbReference>
<dbReference type="GO" id="GO:0005847">
    <property type="term" value="C:mRNA cleavage and polyadenylation specificity factor complex"/>
    <property type="evidence" value="ECO:0007669"/>
    <property type="project" value="TreeGrafter"/>
</dbReference>
<feature type="domain" description="C2H2-type" evidence="11">
    <location>
        <begin position="826"/>
        <end position="854"/>
    </location>
</feature>
<feature type="domain" description="C2H2-type" evidence="11">
    <location>
        <begin position="855"/>
        <end position="879"/>
    </location>
</feature>
<feature type="region of interest" description="Disordered" evidence="10">
    <location>
        <begin position="712"/>
        <end position="786"/>
    </location>
</feature>
<dbReference type="SUPFAM" id="SSF57667">
    <property type="entry name" value="beta-beta-alpha zinc fingers"/>
    <property type="match status" value="1"/>
</dbReference>
<evidence type="ECO:0000256" key="8">
    <source>
        <dbReference type="PROSITE-ProRule" id="PRU00042"/>
    </source>
</evidence>
<feature type="compositionally biased region" description="Low complexity" evidence="10">
    <location>
        <begin position="1093"/>
        <end position="1118"/>
    </location>
</feature>
<feature type="region of interest" description="Disordered" evidence="10">
    <location>
        <begin position="798"/>
        <end position="826"/>
    </location>
</feature>
<dbReference type="PROSITE" id="PS50294">
    <property type="entry name" value="WD_REPEATS_REGION"/>
    <property type="match status" value="5"/>
</dbReference>
<dbReference type="PANTHER" id="PTHR22836">
    <property type="entry name" value="WD40 REPEAT PROTEIN"/>
    <property type="match status" value="1"/>
</dbReference>
<reference evidence="12 13" key="1">
    <citation type="journal article" date="2019" name="Sci. Rep.">
        <title>Comparative genomics of chytrid fungi reveal insights into the obligate biotrophic and pathogenic lifestyle of Synchytrium endobioticum.</title>
        <authorList>
            <person name="van de Vossenberg B.T.L.H."/>
            <person name="Warris S."/>
            <person name="Nguyen H.D.T."/>
            <person name="van Gent-Pelzer M.P.E."/>
            <person name="Joly D.L."/>
            <person name="van de Geest H.C."/>
            <person name="Bonants P.J.M."/>
            <person name="Smith D.S."/>
            <person name="Levesque C.A."/>
            <person name="van der Lee T.A.J."/>
        </authorList>
    </citation>
    <scope>NUCLEOTIDE SEQUENCE [LARGE SCALE GENOMIC DNA]</scope>
    <source>
        <strain evidence="12 13">JEL517</strain>
    </source>
</reference>
<keyword evidence="8" id="KW-0863">Zinc-finger</keyword>
<keyword evidence="3" id="KW-0507">mRNA processing</keyword>
<evidence type="ECO:0000256" key="3">
    <source>
        <dbReference type="ARBA" id="ARBA00022664"/>
    </source>
</evidence>
<keyword evidence="8" id="KW-0862">Zinc</keyword>
<keyword evidence="4" id="KW-0677">Repeat</keyword>
<dbReference type="PROSITE" id="PS00028">
    <property type="entry name" value="ZINC_FINGER_C2H2_1"/>
    <property type="match status" value="2"/>
</dbReference>
<keyword evidence="5" id="KW-0539">Nucleus</keyword>
<dbReference type="Pfam" id="PF00400">
    <property type="entry name" value="WD40"/>
    <property type="match status" value="6"/>
</dbReference>
<keyword evidence="8" id="KW-0479">Metal-binding</keyword>
<dbReference type="InterPro" id="IPR015943">
    <property type="entry name" value="WD40/YVTN_repeat-like_dom_sf"/>
</dbReference>
<evidence type="ECO:0000256" key="10">
    <source>
        <dbReference type="SAM" id="MobiDB-lite"/>
    </source>
</evidence>
<feature type="compositionally biased region" description="Low complexity" evidence="10">
    <location>
        <begin position="1233"/>
        <end position="1246"/>
    </location>
</feature>
<dbReference type="InterPro" id="IPR013087">
    <property type="entry name" value="Znf_C2H2_type"/>
</dbReference>
<feature type="compositionally biased region" description="Acidic residues" evidence="10">
    <location>
        <begin position="739"/>
        <end position="760"/>
    </location>
</feature>
<accession>A0A507C0S9</accession>
<comment type="caution">
    <text evidence="12">The sequence shown here is derived from an EMBL/GenBank/DDBJ whole genome shotgun (WGS) entry which is preliminary data.</text>
</comment>
<dbReference type="STRING" id="1806994.A0A507C0S9"/>
<feature type="compositionally biased region" description="Gly residues" evidence="10">
    <location>
        <begin position="1220"/>
        <end position="1232"/>
    </location>
</feature>
<dbReference type="GO" id="GO:0008270">
    <property type="term" value="F:zinc ion binding"/>
    <property type="evidence" value="ECO:0007669"/>
    <property type="project" value="UniProtKB-KW"/>
</dbReference>
<feature type="region of interest" description="Disordered" evidence="10">
    <location>
        <begin position="1205"/>
        <end position="1246"/>
    </location>
</feature>
<feature type="compositionally biased region" description="Low complexity" evidence="10">
    <location>
        <begin position="650"/>
        <end position="663"/>
    </location>
</feature>
<feature type="repeat" description="WD" evidence="9">
    <location>
        <begin position="198"/>
        <end position="239"/>
    </location>
</feature>
<dbReference type="CDD" id="cd00200">
    <property type="entry name" value="WD40"/>
    <property type="match status" value="1"/>
</dbReference>
<evidence type="ECO:0000313" key="13">
    <source>
        <dbReference type="Proteomes" id="UP000319731"/>
    </source>
</evidence>
<dbReference type="GeneID" id="42004005"/>
<evidence type="ECO:0000259" key="11">
    <source>
        <dbReference type="PROSITE" id="PS50157"/>
    </source>
</evidence>
<evidence type="ECO:0000256" key="1">
    <source>
        <dbReference type="ARBA" id="ARBA00004123"/>
    </source>
</evidence>
<feature type="compositionally biased region" description="Low complexity" evidence="10">
    <location>
        <begin position="607"/>
        <end position="620"/>
    </location>
</feature>
<feature type="repeat" description="WD" evidence="9">
    <location>
        <begin position="122"/>
        <end position="147"/>
    </location>
</feature>
<dbReference type="InterPro" id="IPR036322">
    <property type="entry name" value="WD40_repeat_dom_sf"/>
</dbReference>
<dbReference type="GO" id="GO:0031124">
    <property type="term" value="P:mRNA 3'-end processing"/>
    <property type="evidence" value="ECO:0007669"/>
    <property type="project" value="InterPro"/>
</dbReference>
<feature type="compositionally biased region" description="Polar residues" evidence="10">
    <location>
        <begin position="1119"/>
        <end position="1135"/>
    </location>
</feature>
<feature type="compositionally biased region" description="Polar residues" evidence="10">
    <location>
        <begin position="931"/>
        <end position="944"/>
    </location>
</feature>
<keyword evidence="2 9" id="KW-0853">WD repeat</keyword>
<evidence type="ECO:0000256" key="5">
    <source>
        <dbReference type="ARBA" id="ARBA00023242"/>
    </source>
</evidence>
<feature type="repeat" description="WD" evidence="9">
    <location>
        <begin position="282"/>
        <end position="323"/>
    </location>
</feature>
<sequence length="1246" mass="136849">MQRGGYRGGYGGGERDPSVIMSELPPGYRRYGGAAGLFHPNQPVEKRQRKSMQRRTVDYYSGMMRAIELRASQKNKKNTYLMQPDPNFTVNMLPPSMYPDNPTTGITTKYIHTSTNKVRCPINVVKWTPDGRRLVTGAQSGEFTLWNGLTFNFETILQAHDSAIRAMIWSHNDTWMVTADHSGMIKYWQSNMNNLKAFQGHREAIRELAFSPTDSKFASCSDDSLAKIWNFEQATEECVLQGHGWDVKCIDWHPTKALLVTGSKDNLVKLWDPKTGKNLATLHGHKNTISSAKWNKNGNWLITGSRDHNCRIFDIRTLKELQTVRAHKKDVTCVVWHPIHETQFTTGGADGAINFWTVGTDFPIGGLEYAHELQGQPSQVWALDYHPLGHVLVSGSNDHTTRFWTRNRVGETMLDRFGYGYRAEGSWAPGVYGRVPGAPVPIGVIPGAVKVEADRSTQEDDEDDDVVLPGLRTKPVANNRLPGFGGPRRNAPPSSSSNSSSGMNRDSPQRPSGNSPYQPQNQQQQHQQSPQQNQQPQQHQPPPQQYQQQQQQQRNQGYNNQPPPNWDAPPGTSDSSNNSTMPPGMQAYNNNMPSSNAPPPPPPSMSLPPGGALPMQQAAQLKIQQQFAKFQQEAMMQGRGGGDGGERPPEQQQQQPLRNSQQQHFQEQGRQMALAIVTNNDPPTFGPITPSSWLNNTRNQTLAFAFPLASNPVAGDEQRTDAIPQQQPQQEQPRKQQPDAEEDDDVSGDESGDDSDEYMDESSNVAQTSRKNPTGAGVNKKQPSTPHDMLMLAANTQYSQLQQESSSSSSVPASPKAKKSTSVGSTVCPTCGKNFSRSSHCSRHIRSAHSTVMPYACPGCPRRFGRAETLKKHVKAAHATLSISFKRGRRTRHNEDVGSRIRVSRREDDETEDSPTSEATPESYKHHHRNNSSNIESPRSATTSMHDDPSVHEESPRTVVTTATQTMSMPPSSPRIMNRHPSPREDGAPPEIHLPPPSMTYQLPSVSDLLTSNTDSDSIVLPIQQQQQQHQQQHSMQSQQHQQQHQQQLQQQLQNNNVPTPPESPYGIGPSSNRGYSASPRFMPWSPPINAQTTNTSNSNNSSSSSSTNSSSTSTSTSHNQIPSSSTPYVTSITAPTPLTLEPTPQQPPSPMLSPGVSGWSIGASPGLGATPHLAGSNIREVEFANSWILPSPILRAVRGWNENERYGTGSFSSAPSGQNGSGNGIMNGGGVVTTSSGTSSTASST</sequence>
<dbReference type="InterPro" id="IPR001680">
    <property type="entry name" value="WD40_rpt"/>
</dbReference>
<feature type="region of interest" description="Disordered" evidence="10">
    <location>
        <begin position="452"/>
        <end position="620"/>
    </location>
</feature>
<dbReference type="Proteomes" id="UP000319731">
    <property type="component" value="Unassembled WGS sequence"/>
</dbReference>
<feature type="repeat" description="WD" evidence="9">
    <location>
        <begin position="324"/>
        <end position="358"/>
    </location>
</feature>
<feature type="compositionally biased region" description="Low complexity" evidence="10">
    <location>
        <begin position="805"/>
        <end position="823"/>
    </location>
</feature>
<dbReference type="PANTHER" id="PTHR22836:SF0">
    <property type="entry name" value="PRE-MRNA 3' END PROCESSING PROTEIN WDR33"/>
    <property type="match status" value="1"/>
</dbReference>
<feature type="compositionally biased region" description="Basic and acidic residues" evidence="10">
    <location>
        <begin position="893"/>
        <end position="908"/>
    </location>
</feature>
<protein>
    <recommendedName>
        <fullName evidence="7">Polyadenylation factor subunit 2</fullName>
    </recommendedName>
</protein>
<evidence type="ECO:0000256" key="2">
    <source>
        <dbReference type="ARBA" id="ARBA00022574"/>
    </source>
</evidence>
<keyword evidence="13" id="KW-1185">Reference proteome</keyword>
<dbReference type="EMBL" id="QEAO01000012">
    <property type="protein sequence ID" value="TPX34697.1"/>
    <property type="molecule type" value="Genomic_DNA"/>
</dbReference>
<dbReference type="SMART" id="SM00355">
    <property type="entry name" value="ZnF_C2H2"/>
    <property type="match status" value="2"/>
</dbReference>
<feature type="compositionally biased region" description="Basic and acidic residues" evidence="10">
    <location>
        <begin position="945"/>
        <end position="956"/>
    </location>
</feature>
<organism evidence="12 13">
    <name type="scientific">Synchytrium microbalum</name>
    <dbReference type="NCBI Taxonomy" id="1806994"/>
    <lineage>
        <taxon>Eukaryota</taxon>
        <taxon>Fungi</taxon>
        <taxon>Fungi incertae sedis</taxon>
        <taxon>Chytridiomycota</taxon>
        <taxon>Chytridiomycota incertae sedis</taxon>
        <taxon>Chytridiomycetes</taxon>
        <taxon>Synchytriales</taxon>
        <taxon>Synchytriaceae</taxon>
        <taxon>Synchytrium</taxon>
    </lineage>
</organism>
<comment type="subcellular location">
    <subcellularLocation>
        <location evidence="1">Nucleus</location>
    </subcellularLocation>
</comment>
<comment type="function">
    <text evidence="6">Required for 3'-end cleavage and polyadenylation of pre-mRNAs. Also involved in chromosome segregation where it has a role in chromosome attachment to the mitotic spindle.</text>
</comment>
<feature type="repeat" description="WD" evidence="9">
    <location>
        <begin position="240"/>
        <end position="281"/>
    </location>
</feature>
<dbReference type="OrthoDB" id="16717at2759"/>
<feature type="compositionally biased region" description="Pro residues" evidence="10">
    <location>
        <begin position="596"/>
        <end position="606"/>
    </location>
</feature>
<gene>
    <name evidence="12" type="ORF">SmJEL517_g02780</name>
</gene>
<feature type="region of interest" description="Disordered" evidence="10">
    <location>
        <begin position="634"/>
        <end position="671"/>
    </location>
</feature>
<evidence type="ECO:0000256" key="6">
    <source>
        <dbReference type="ARBA" id="ARBA00025498"/>
    </source>
</evidence>
<proteinExistence type="predicted"/>
<feature type="repeat" description="WD" evidence="9">
    <location>
        <begin position="373"/>
        <end position="404"/>
    </location>
</feature>
<evidence type="ECO:0000256" key="9">
    <source>
        <dbReference type="PROSITE-ProRule" id="PRU00221"/>
    </source>
</evidence>
<evidence type="ECO:0000256" key="7">
    <source>
        <dbReference type="ARBA" id="ARBA00026154"/>
    </source>
</evidence>
<dbReference type="FunFam" id="2.130.10.10:FF:000069">
    <property type="entry name" value="WD repeat domain 33"/>
    <property type="match status" value="1"/>
</dbReference>
<dbReference type="AlphaFoldDB" id="A0A507C0S9"/>
<dbReference type="Pfam" id="PF00096">
    <property type="entry name" value="zf-C2H2"/>
    <property type="match status" value="2"/>
</dbReference>
<dbReference type="SMART" id="SM00320">
    <property type="entry name" value="WD40"/>
    <property type="match status" value="7"/>
</dbReference>
<dbReference type="Gene3D" id="2.130.10.10">
    <property type="entry name" value="YVTN repeat-like/Quinoprotein amine dehydrogenase"/>
    <property type="match status" value="3"/>
</dbReference>
<name>A0A507C0S9_9FUNG</name>